<gene>
    <name evidence="2" type="ORF">METZ01_LOCUS193562</name>
</gene>
<evidence type="ECO:0000313" key="2">
    <source>
        <dbReference type="EMBL" id="SVB40708.1"/>
    </source>
</evidence>
<dbReference type="EMBL" id="UINC01040604">
    <property type="protein sequence ID" value="SVB40708.1"/>
    <property type="molecule type" value="Genomic_DNA"/>
</dbReference>
<dbReference type="Pfam" id="PF06439">
    <property type="entry name" value="3keto-disac_hyd"/>
    <property type="match status" value="1"/>
</dbReference>
<reference evidence="2" key="1">
    <citation type="submission" date="2018-05" db="EMBL/GenBank/DDBJ databases">
        <authorList>
            <person name="Lanie J.A."/>
            <person name="Ng W.-L."/>
            <person name="Kazmierczak K.M."/>
            <person name="Andrzejewski T.M."/>
            <person name="Davidsen T.M."/>
            <person name="Wayne K.J."/>
            <person name="Tettelin H."/>
            <person name="Glass J.I."/>
            <person name="Rusch D."/>
            <person name="Podicherti R."/>
            <person name="Tsui H.-C.T."/>
            <person name="Winkler M.E."/>
        </authorList>
    </citation>
    <scope>NUCLEOTIDE SEQUENCE</scope>
</reference>
<name>A0A382DQR7_9ZZZZ</name>
<proteinExistence type="predicted"/>
<feature type="domain" description="3-keto-alpha-glucoside-1,2-lyase/3-keto-2-hydroxy-glucal hydratase" evidence="1">
    <location>
        <begin position="22"/>
        <end position="108"/>
    </location>
</feature>
<dbReference type="Gene3D" id="2.60.120.560">
    <property type="entry name" value="Exo-inulinase, domain 1"/>
    <property type="match status" value="1"/>
</dbReference>
<dbReference type="AlphaFoldDB" id="A0A382DQR7"/>
<sequence length="108" mass="11997">MLVAPLAVISADEAKGKKSEKGFISLFDGKSLKGWKITKESPKSFTVKDGNIVIDGPRAHLFYDGEVEKHNFKNFVLRAEVMTKPSANSGIYFHTKYQDSGWPDAGFE</sequence>
<feature type="non-terminal residue" evidence="2">
    <location>
        <position position="108"/>
    </location>
</feature>
<organism evidence="2">
    <name type="scientific">marine metagenome</name>
    <dbReference type="NCBI Taxonomy" id="408172"/>
    <lineage>
        <taxon>unclassified sequences</taxon>
        <taxon>metagenomes</taxon>
        <taxon>ecological metagenomes</taxon>
    </lineage>
</organism>
<dbReference type="InterPro" id="IPR010496">
    <property type="entry name" value="AL/BT2_dom"/>
</dbReference>
<accession>A0A382DQR7</accession>
<protein>
    <recommendedName>
        <fullName evidence="1">3-keto-alpha-glucoside-1,2-lyase/3-keto-2-hydroxy-glucal hydratase domain-containing protein</fullName>
    </recommendedName>
</protein>
<dbReference type="GO" id="GO:0016787">
    <property type="term" value="F:hydrolase activity"/>
    <property type="evidence" value="ECO:0007669"/>
    <property type="project" value="InterPro"/>
</dbReference>
<evidence type="ECO:0000259" key="1">
    <source>
        <dbReference type="Pfam" id="PF06439"/>
    </source>
</evidence>